<evidence type="ECO:0000313" key="3">
    <source>
        <dbReference type="EMBL" id="SPX61445.1"/>
    </source>
</evidence>
<reference evidence="3 5" key="2">
    <citation type="submission" date="2018-06" db="EMBL/GenBank/DDBJ databases">
        <authorList>
            <consortium name="Pathogen Informatics"/>
            <person name="Doyle S."/>
        </authorList>
    </citation>
    <scope>NUCLEOTIDE SEQUENCE [LARGE SCALE GENOMIC DNA]</scope>
    <source>
        <strain evidence="3 5">NCTC12022</strain>
    </source>
</reference>
<evidence type="ECO:0000256" key="1">
    <source>
        <dbReference type="RuleBase" id="RU000363"/>
    </source>
</evidence>
<dbReference type="PRINTS" id="PR00080">
    <property type="entry name" value="SDRFAMILY"/>
</dbReference>
<dbReference type="PANTHER" id="PTHR45458">
    <property type="entry name" value="SHORT-CHAIN DEHYDROGENASE/REDUCTASE SDR"/>
    <property type="match status" value="1"/>
</dbReference>
<dbReference type="Pfam" id="PF00106">
    <property type="entry name" value="adh_short"/>
    <property type="match status" value="1"/>
</dbReference>
<keyword evidence="4" id="KW-1185">Reference proteome</keyword>
<accession>A0A0W0TKP1</accession>
<proteinExistence type="inferred from homology"/>
<gene>
    <name evidence="3" type="primary">csgA</name>
    <name evidence="2" type="ORF">Lfee_1973</name>
    <name evidence="3" type="ORF">NCTC12022_02185</name>
</gene>
<dbReference type="InterPro" id="IPR052184">
    <property type="entry name" value="SDR_enzymes"/>
</dbReference>
<dbReference type="STRING" id="453.Lfee_1973"/>
<reference evidence="2 4" key="1">
    <citation type="submission" date="2015-11" db="EMBL/GenBank/DDBJ databases">
        <title>Genomic analysis of 38 Legionella species identifies large and diverse effector repertoires.</title>
        <authorList>
            <person name="Burstein D."/>
            <person name="Amaro F."/>
            <person name="Zusman T."/>
            <person name="Lifshitz Z."/>
            <person name="Cohen O."/>
            <person name="Gilbert J.A."/>
            <person name="Pupko T."/>
            <person name="Shuman H.A."/>
            <person name="Segal G."/>
        </authorList>
    </citation>
    <scope>NUCLEOTIDE SEQUENCE [LARGE SCALE GENOMIC DNA]</scope>
    <source>
        <strain evidence="2 4">WO-44C</strain>
    </source>
</reference>
<comment type="similarity">
    <text evidence="1">Belongs to the short-chain dehydrogenases/reductases (SDR) family.</text>
</comment>
<dbReference type="PRINTS" id="PR00081">
    <property type="entry name" value="GDHRDH"/>
</dbReference>
<dbReference type="AlphaFoldDB" id="A0A0W0TKP1"/>
<evidence type="ECO:0000313" key="2">
    <source>
        <dbReference type="EMBL" id="KTC96175.1"/>
    </source>
</evidence>
<sequence length="231" mass="25186">MKNILITGANRGLGLEFVRQLSELDSYIFAACRLPEQADELQHLAVERKNIVVCQLDLAKDETILALAKKLSNQPLDWLINNAGISGAQGVTVGNIDRDNFLQVMAINCFGALKVADALLPQLGKGKEKLIINISSRMGSISDNQRGRSYAYRTSKAALNCAMRAFALDVANEGIHVMLLHPGWVKTRLGGPDAPIDAQTSVASMLKVIAKHKQHSHAEVLLSYDGSIIDW</sequence>
<dbReference type="GO" id="GO:0016616">
    <property type="term" value="F:oxidoreductase activity, acting on the CH-OH group of donors, NAD or NADP as acceptor"/>
    <property type="evidence" value="ECO:0007669"/>
    <property type="project" value="TreeGrafter"/>
</dbReference>
<dbReference type="EMBL" id="UASS01000022">
    <property type="protein sequence ID" value="SPX61445.1"/>
    <property type="molecule type" value="Genomic_DNA"/>
</dbReference>
<protein>
    <submittedName>
        <fullName evidence="2 3">Short chain dehydrogenase/reductase</fullName>
    </submittedName>
</protein>
<dbReference type="PATRIC" id="fig|453.4.peg.2162"/>
<dbReference type="Proteomes" id="UP000054698">
    <property type="component" value="Unassembled WGS sequence"/>
</dbReference>
<organism evidence="2 4">
    <name type="scientific">Legionella feeleii</name>
    <dbReference type="NCBI Taxonomy" id="453"/>
    <lineage>
        <taxon>Bacteria</taxon>
        <taxon>Pseudomonadati</taxon>
        <taxon>Pseudomonadota</taxon>
        <taxon>Gammaproteobacteria</taxon>
        <taxon>Legionellales</taxon>
        <taxon>Legionellaceae</taxon>
        <taxon>Legionella</taxon>
    </lineage>
</organism>
<dbReference type="EMBL" id="LNYB01000081">
    <property type="protein sequence ID" value="KTC96175.1"/>
    <property type="molecule type" value="Genomic_DNA"/>
</dbReference>
<evidence type="ECO:0000313" key="5">
    <source>
        <dbReference type="Proteomes" id="UP000251942"/>
    </source>
</evidence>
<name>A0A0W0TKP1_9GAMM</name>
<dbReference type="Gene3D" id="3.40.50.720">
    <property type="entry name" value="NAD(P)-binding Rossmann-like Domain"/>
    <property type="match status" value="1"/>
</dbReference>
<evidence type="ECO:0000313" key="4">
    <source>
        <dbReference type="Proteomes" id="UP000054698"/>
    </source>
</evidence>
<dbReference type="RefSeq" id="WP_058446338.1">
    <property type="nucleotide sequence ID" value="NZ_CAAAHT010000011.1"/>
</dbReference>
<dbReference type="SUPFAM" id="SSF51735">
    <property type="entry name" value="NAD(P)-binding Rossmann-fold domains"/>
    <property type="match status" value="1"/>
</dbReference>
<dbReference type="Proteomes" id="UP000251942">
    <property type="component" value="Unassembled WGS sequence"/>
</dbReference>
<dbReference type="InterPro" id="IPR036291">
    <property type="entry name" value="NAD(P)-bd_dom_sf"/>
</dbReference>
<dbReference type="CDD" id="cd05325">
    <property type="entry name" value="carb_red_sniffer_like_SDR_c"/>
    <property type="match status" value="1"/>
</dbReference>
<dbReference type="InterPro" id="IPR002347">
    <property type="entry name" value="SDR_fam"/>
</dbReference>
<dbReference type="PANTHER" id="PTHR45458:SF1">
    <property type="entry name" value="SHORT CHAIN DEHYDROGENASE"/>
    <property type="match status" value="1"/>
</dbReference>
<dbReference type="OrthoDB" id="9810734at2"/>